<keyword evidence="2 5" id="KW-0489">Methyltransferase</keyword>
<comment type="function">
    <text evidence="5">Catalyzes the formation of 2'O-methylated cytidine (Cm32) or 2'O-methylated uridine (Um32) at position 32 in tRNA.</text>
</comment>
<comment type="subcellular location">
    <subcellularLocation>
        <location evidence="5">Cytoplasm</location>
    </subcellularLocation>
</comment>
<dbReference type="GO" id="GO:0003723">
    <property type="term" value="F:RNA binding"/>
    <property type="evidence" value="ECO:0007669"/>
    <property type="project" value="InterPro"/>
</dbReference>
<dbReference type="PANTHER" id="PTHR42786">
    <property type="entry name" value="TRNA/RRNA METHYLTRANSFERASE"/>
    <property type="match status" value="1"/>
</dbReference>
<evidence type="ECO:0000256" key="4">
    <source>
        <dbReference type="ARBA" id="ARBA00022691"/>
    </source>
</evidence>
<evidence type="ECO:0000256" key="2">
    <source>
        <dbReference type="ARBA" id="ARBA00022603"/>
    </source>
</evidence>
<proteinExistence type="inferred from homology"/>
<evidence type="ECO:0000256" key="1">
    <source>
        <dbReference type="ARBA" id="ARBA00007228"/>
    </source>
</evidence>
<reference evidence="7" key="2">
    <citation type="submission" date="2022-06" db="EMBL/GenBank/DDBJ databases">
        <title>Thermospira aquatica gen. nov., sp. nov.</title>
        <authorList>
            <person name="Ben Ali Gam Z."/>
            <person name="Labat M."/>
        </authorList>
    </citation>
    <scope>NUCLEOTIDE SEQUENCE</scope>
    <source>
        <strain evidence="7">F1F22</strain>
    </source>
</reference>
<evidence type="ECO:0000256" key="5">
    <source>
        <dbReference type="RuleBase" id="RU362024"/>
    </source>
</evidence>
<dbReference type="GO" id="GO:0005829">
    <property type="term" value="C:cytosol"/>
    <property type="evidence" value="ECO:0007669"/>
    <property type="project" value="TreeGrafter"/>
</dbReference>
<feature type="domain" description="tRNA/rRNA methyltransferase SpoU type" evidence="6">
    <location>
        <begin position="2"/>
        <end position="151"/>
    </location>
</feature>
<dbReference type="Gene3D" id="3.40.1280.10">
    <property type="match status" value="1"/>
</dbReference>
<dbReference type="CDD" id="cd18093">
    <property type="entry name" value="SpoU-like_TrmJ"/>
    <property type="match status" value="1"/>
</dbReference>
<dbReference type="EC" id="2.1.1.200" evidence="5"/>
<dbReference type="GO" id="GO:0002128">
    <property type="term" value="P:tRNA nucleoside ribose methylation"/>
    <property type="evidence" value="ECO:0007669"/>
    <property type="project" value="TreeGrafter"/>
</dbReference>
<dbReference type="InterPro" id="IPR004384">
    <property type="entry name" value="RNA_MeTrfase_TrmJ/LasT"/>
</dbReference>
<dbReference type="PANTHER" id="PTHR42786:SF2">
    <property type="entry name" value="TRNA (CYTIDINE_URIDINE-2'-O-)-METHYLTRANSFERASE TRMJ"/>
    <property type="match status" value="1"/>
</dbReference>
<dbReference type="InterPro" id="IPR029028">
    <property type="entry name" value="Alpha/beta_knot_MTases"/>
</dbReference>
<keyword evidence="3" id="KW-0808">Transferase</keyword>
<organism evidence="7 8">
    <name type="scientific">Thermospira aquatica</name>
    <dbReference type="NCBI Taxonomy" id="2828656"/>
    <lineage>
        <taxon>Bacteria</taxon>
        <taxon>Pseudomonadati</taxon>
        <taxon>Spirochaetota</taxon>
        <taxon>Spirochaetia</taxon>
        <taxon>Brevinematales</taxon>
        <taxon>Thermospiraceae</taxon>
        <taxon>Thermospira</taxon>
    </lineage>
</organism>
<keyword evidence="5" id="KW-0819">tRNA processing</keyword>
<dbReference type="Proteomes" id="UP001056539">
    <property type="component" value="Chromosome"/>
</dbReference>
<dbReference type="RefSeq" id="WP_271436227.1">
    <property type="nucleotide sequence ID" value="NZ_CP073355.1"/>
</dbReference>
<evidence type="ECO:0000259" key="6">
    <source>
        <dbReference type="Pfam" id="PF00588"/>
    </source>
</evidence>
<comment type="subunit">
    <text evidence="5">Homodimer.</text>
</comment>
<accession>A0AAX3BFF7</accession>
<keyword evidence="8" id="KW-1185">Reference proteome</keyword>
<protein>
    <recommendedName>
        <fullName evidence="5">tRNA (cytidine/uridine-2'-O-)-methyltransferase TrmJ</fullName>
        <ecNumber evidence="5">2.1.1.200</ecNumber>
    </recommendedName>
    <alternativeName>
        <fullName evidence="5">tRNA (cytidine(32)/uridine(32)-2'-O)-methyltransferase</fullName>
    </alternativeName>
    <alternativeName>
        <fullName evidence="5">tRNA Cm32/Um32 methyltransferase</fullName>
    </alternativeName>
</protein>
<evidence type="ECO:0000313" key="8">
    <source>
        <dbReference type="Proteomes" id="UP001056539"/>
    </source>
</evidence>
<dbReference type="PIRSF" id="PIRSF004808">
    <property type="entry name" value="LasT"/>
    <property type="match status" value="1"/>
</dbReference>
<dbReference type="InterPro" id="IPR029026">
    <property type="entry name" value="tRNA_m1G_MTases_N"/>
</dbReference>
<dbReference type="GO" id="GO:0160206">
    <property type="term" value="F:tRNA (cytidine(32)/uridine(32)-2'-O)-methyltransferase activity"/>
    <property type="evidence" value="ECO:0007669"/>
    <property type="project" value="UniProtKB-EC"/>
</dbReference>
<comment type="similarity">
    <text evidence="1">Belongs to the class IV-like SAM-binding methyltransferase superfamily. RNA methyltransferase TrmH family.</text>
</comment>
<dbReference type="SUPFAM" id="SSF75217">
    <property type="entry name" value="alpha/beta knot"/>
    <property type="match status" value="1"/>
</dbReference>
<dbReference type="KEGG" id="taqu:KDW03_04660"/>
<reference evidence="7" key="1">
    <citation type="submission" date="2021-04" db="EMBL/GenBank/DDBJ databases">
        <authorList>
            <person name="Postec A."/>
        </authorList>
    </citation>
    <scope>NUCLEOTIDE SEQUENCE</scope>
    <source>
        <strain evidence="7">F1F22</strain>
    </source>
</reference>
<evidence type="ECO:0000256" key="3">
    <source>
        <dbReference type="ARBA" id="ARBA00022679"/>
    </source>
</evidence>
<dbReference type="AlphaFoldDB" id="A0AAX3BFF7"/>
<name>A0AAX3BFF7_9SPIR</name>
<keyword evidence="4 5" id="KW-0949">S-adenosyl-L-methionine</keyword>
<comment type="catalytic activity">
    <reaction evidence="5">
        <text>cytidine(32) in tRNA + S-adenosyl-L-methionine = 2'-O-methylcytidine(32) in tRNA + S-adenosyl-L-homocysteine + H(+)</text>
        <dbReference type="Rhea" id="RHEA:42932"/>
        <dbReference type="Rhea" id="RHEA-COMP:10288"/>
        <dbReference type="Rhea" id="RHEA-COMP:10289"/>
        <dbReference type="ChEBI" id="CHEBI:15378"/>
        <dbReference type="ChEBI" id="CHEBI:57856"/>
        <dbReference type="ChEBI" id="CHEBI:59789"/>
        <dbReference type="ChEBI" id="CHEBI:74495"/>
        <dbReference type="ChEBI" id="CHEBI:82748"/>
        <dbReference type="EC" id="2.1.1.200"/>
    </reaction>
</comment>
<dbReference type="Pfam" id="PF00588">
    <property type="entry name" value="SpoU_methylase"/>
    <property type="match status" value="1"/>
</dbReference>
<evidence type="ECO:0000313" key="7">
    <source>
        <dbReference type="EMBL" id="URA11092.1"/>
    </source>
</evidence>
<sequence>MISIVLVEPEGDMNIGMIARSMMNMDVENLVLVSPRTNHLSENARAFAVHAVPILEKASVVFSLDEALRGCDVSLAVTRRIGQWRQQDVFLPHWREVMSPYAGKKIALVFGREKSGLTNDEISRCDLVLTIPSSDVFPSLNLAQAVMTVLYEIYRTRWKSSHPSPYHTVKREEFQGMLAMIIETLETMGYFKTVPRERLEAYLRKLLYRMAPDETSAMIVKNLFRRIQGRLMALEKALERTDSSTPKDRP</sequence>
<dbReference type="InterPro" id="IPR001537">
    <property type="entry name" value="SpoU_MeTrfase"/>
</dbReference>
<dbReference type="NCBIfam" id="TIGR00050">
    <property type="entry name" value="rRNA_methyl_1"/>
    <property type="match status" value="1"/>
</dbReference>
<gene>
    <name evidence="5" type="primary">trmJ</name>
    <name evidence="7" type="ORF">KDW03_04660</name>
</gene>
<keyword evidence="5" id="KW-0963">Cytoplasm</keyword>
<comment type="catalytic activity">
    <reaction evidence="5">
        <text>uridine(32) in tRNA + S-adenosyl-L-methionine = 2'-O-methyluridine(32) in tRNA + S-adenosyl-L-homocysteine + H(+)</text>
        <dbReference type="Rhea" id="RHEA:42936"/>
        <dbReference type="Rhea" id="RHEA-COMP:10107"/>
        <dbReference type="Rhea" id="RHEA-COMP:10290"/>
        <dbReference type="ChEBI" id="CHEBI:15378"/>
        <dbReference type="ChEBI" id="CHEBI:57856"/>
        <dbReference type="ChEBI" id="CHEBI:59789"/>
        <dbReference type="ChEBI" id="CHEBI:65315"/>
        <dbReference type="ChEBI" id="CHEBI:74478"/>
        <dbReference type="EC" id="2.1.1.200"/>
    </reaction>
</comment>
<dbReference type="EMBL" id="CP073355">
    <property type="protein sequence ID" value="URA11092.1"/>
    <property type="molecule type" value="Genomic_DNA"/>
</dbReference>